<comment type="caution">
    <text evidence="2">The sequence shown here is derived from an EMBL/GenBank/DDBJ whole genome shotgun (WGS) entry which is preliminary data.</text>
</comment>
<keyword evidence="3" id="KW-1185">Reference proteome</keyword>
<gene>
    <name evidence="2" type="ORF">GCM10011320_42540</name>
</gene>
<dbReference type="Proteomes" id="UP000661507">
    <property type="component" value="Unassembled WGS sequence"/>
</dbReference>
<name>A0A917KUI5_9PROT</name>
<organism evidence="2 3">
    <name type="scientific">Neoroseomonas lacus</name>
    <dbReference type="NCBI Taxonomy" id="287609"/>
    <lineage>
        <taxon>Bacteria</taxon>
        <taxon>Pseudomonadati</taxon>
        <taxon>Pseudomonadota</taxon>
        <taxon>Alphaproteobacteria</taxon>
        <taxon>Acetobacterales</taxon>
        <taxon>Acetobacteraceae</taxon>
        <taxon>Neoroseomonas</taxon>
    </lineage>
</organism>
<proteinExistence type="predicted"/>
<dbReference type="AlphaFoldDB" id="A0A917KUI5"/>
<protein>
    <submittedName>
        <fullName evidence="2">Uncharacterized protein</fullName>
    </submittedName>
</protein>
<feature type="region of interest" description="Disordered" evidence="1">
    <location>
        <begin position="1"/>
        <end position="21"/>
    </location>
</feature>
<evidence type="ECO:0000256" key="1">
    <source>
        <dbReference type="SAM" id="MobiDB-lite"/>
    </source>
</evidence>
<evidence type="ECO:0000313" key="3">
    <source>
        <dbReference type="Proteomes" id="UP000661507"/>
    </source>
</evidence>
<evidence type="ECO:0000313" key="2">
    <source>
        <dbReference type="EMBL" id="GGJ30560.1"/>
    </source>
</evidence>
<sequence length="79" mass="8797">MRSSCAWPSAAPAKQQASNAGRLIDLGENGVPLLDGSAWDVAPRLFAGQQHFKDFTRRETIKCQADPNKRHRTSLTRYV</sequence>
<reference evidence="2" key="1">
    <citation type="journal article" date="2014" name="Int. J. Syst. Evol. Microbiol.">
        <title>Complete genome sequence of Corynebacterium casei LMG S-19264T (=DSM 44701T), isolated from a smear-ripened cheese.</title>
        <authorList>
            <consortium name="US DOE Joint Genome Institute (JGI-PGF)"/>
            <person name="Walter F."/>
            <person name="Albersmeier A."/>
            <person name="Kalinowski J."/>
            <person name="Ruckert C."/>
        </authorList>
    </citation>
    <scope>NUCLEOTIDE SEQUENCE</scope>
    <source>
        <strain evidence="2">CGMCC 1.3617</strain>
    </source>
</reference>
<dbReference type="EMBL" id="BMKW01000011">
    <property type="protein sequence ID" value="GGJ30560.1"/>
    <property type="molecule type" value="Genomic_DNA"/>
</dbReference>
<accession>A0A917KUI5</accession>
<reference evidence="2" key="2">
    <citation type="submission" date="2020-09" db="EMBL/GenBank/DDBJ databases">
        <authorList>
            <person name="Sun Q."/>
            <person name="Zhou Y."/>
        </authorList>
    </citation>
    <scope>NUCLEOTIDE SEQUENCE</scope>
    <source>
        <strain evidence="2">CGMCC 1.3617</strain>
    </source>
</reference>